<dbReference type="PIRSF" id="PIRSF002741">
    <property type="entry name" value="MppA"/>
    <property type="match status" value="1"/>
</dbReference>
<evidence type="ECO:0000313" key="8">
    <source>
        <dbReference type="Proteomes" id="UP000256388"/>
    </source>
</evidence>
<comment type="subcellular location">
    <subcellularLocation>
        <location evidence="1">Cell membrane</location>
        <topology evidence="1">Lipid-anchor</topology>
    </subcellularLocation>
</comment>
<keyword evidence="8" id="KW-1185">Reference proteome</keyword>
<evidence type="ECO:0000256" key="3">
    <source>
        <dbReference type="ARBA" id="ARBA00022448"/>
    </source>
</evidence>
<organism evidence="7 8">
    <name type="scientific">Pelolinea submarina</name>
    <dbReference type="NCBI Taxonomy" id="913107"/>
    <lineage>
        <taxon>Bacteria</taxon>
        <taxon>Bacillati</taxon>
        <taxon>Chloroflexota</taxon>
        <taxon>Anaerolineae</taxon>
        <taxon>Anaerolineales</taxon>
        <taxon>Anaerolineaceae</taxon>
        <taxon>Pelolinea</taxon>
    </lineage>
</organism>
<sequence length="525" mass="57467">MNVNKGKPRISLLISLVMVGALLLSACGSAASETEAAATTEDVSQVIVVQSADPSTLDPQKAGGSAGGNISFNIFEGLTKQSEDMKEVLPALATEWTAVDDTTWEFKLREGVKFQNGEDFNAEAVKYTVDRMLDPDEANDSSSFKTLQEAVVVDDYTVQLVTTQPDPLIPAKVFGLLILPPQYTEEAGTEEFGQHPIGTGPYKLAEFTPNQRIVLEANDEYWNGRPAIDTLIFRPVAEASTRLAELLTGEADIVLDISPEDIPTVEEDKNVHIEAVDSKRVPYIGMDLLEDGPDFLKDVRVRQALNYAVDVDGIIETILSGYATRLATIYREDFVGFDETLQPYAYDPDKAKELLADAGYGDGDISLKITSNGEIITKGDEVAEAIAGMLQEVGINAEVNPQSYQGIRDMYIGGQEAHVGDALWVWNWGSREPDANSPLSGTMQSTGITSYLRDETLDAMIQDASSTVNTDERIAKHKAIQVYIYEQAPAIFLYDAMDIYGVSNKINWTPRRDQYILGSEMSAAE</sequence>
<dbReference type="InterPro" id="IPR000914">
    <property type="entry name" value="SBP_5_dom"/>
</dbReference>
<dbReference type="PANTHER" id="PTHR30290">
    <property type="entry name" value="PERIPLASMIC BINDING COMPONENT OF ABC TRANSPORTER"/>
    <property type="match status" value="1"/>
</dbReference>
<feature type="domain" description="Solute-binding protein family 5" evidence="6">
    <location>
        <begin position="87"/>
        <end position="447"/>
    </location>
</feature>
<dbReference type="PROSITE" id="PS51257">
    <property type="entry name" value="PROKAR_LIPOPROTEIN"/>
    <property type="match status" value="1"/>
</dbReference>
<dbReference type="GO" id="GO:1904680">
    <property type="term" value="F:peptide transmembrane transporter activity"/>
    <property type="evidence" value="ECO:0007669"/>
    <property type="project" value="TreeGrafter"/>
</dbReference>
<dbReference type="PROSITE" id="PS01040">
    <property type="entry name" value="SBP_BACTERIAL_5"/>
    <property type="match status" value="1"/>
</dbReference>
<name>A0A347ZQG9_9CHLR</name>
<keyword evidence="4 5" id="KW-0732">Signal</keyword>
<dbReference type="OrthoDB" id="239741at2"/>
<accession>A0A347ZQG9</accession>
<comment type="similarity">
    <text evidence="2">Belongs to the bacterial solute-binding protein 5 family.</text>
</comment>
<evidence type="ECO:0000256" key="1">
    <source>
        <dbReference type="ARBA" id="ARBA00004193"/>
    </source>
</evidence>
<evidence type="ECO:0000259" key="6">
    <source>
        <dbReference type="Pfam" id="PF00496"/>
    </source>
</evidence>
<dbReference type="InterPro" id="IPR030678">
    <property type="entry name" value="Peptide/Ni-bd"/>
</dbReference>
<dbReference type="AlphaFoldDB" id="A0A347ZQG9"/>
<dbReference type="Proteomes" id="UP000256388">
    <property type="component" value="Unassembled WGS sequence"/>
</dbReference>
<proteinExistence type="inferred from homology"/>
<dbReference type="Gene3D" id="3.10.105.10">
    <property type="entry name" value="Dipeptide-binding Protein, Domain 3"/>
    <property type="match status" value="1"/>
</dbReference>
<dbReference type="GO" id="GO:0042597">
    <property type="term" value="C:periplasmic space"/>
    <property type="evidence" value="ECO:0007669"/>
    <property type="project" value="UniProtKB-ARBA"/>
</dbReference>
<dbReference type="Pfam" id="PF00496">
    <property type="entry name" value="SBP_bac_5"/>
    <property type="match status" value="1"/>
</dbReference>
<dbReference type="Gene3D" id="3.90.76.10">
    <property type="entry name" value="Dipeptide-binding Protein, Domain 1"/>
    <property type="match status" value="1"/>
</dbReference>
<protein>
    <submittedName>
        <fullName evidence="7">Peptide/nickel transport system substrate-binding protein</fullName>
    </submittedName>
</protein>
<evidence type="ECO:0000313" key="7">
    <source>
        <dbReference type="EMBL" id="REG06120.1"/>
    </source>
</evidence>
<evidence type="ECO:0000256" key="4">
    <source>
        <dbReference type="ARBA" id="ARBA00022729"/>
    </source>
</evidence>
<dbReference type="SUPFAM" id="SSF53850">
    <property type="entry name" value="Periplasmic binding protein-like II"/>
    <property type="match status" value="1"/>
</dbReference>
<keyword evidence="3" id="KW-0813">Transport</keyword>
<dbReference type="Gene3D" id="3.40.190.10">
    <property type="entry name" value="Periplasmic binding protein-like II"/>
    <property type="match status" value="1"/>
</dbReference>
<gene>
    <name evidence="7" type="ORF">DFR64_2550</name>
</gene>
<dbReference type="PANTHER" id="PTHR30290:SF9">
    <property type="entry name" value="OLIGOPEPTIDE-BINDING PROTEIN APPA"/>
    <property type="match status" value="1"/>
</dbReference>
<dbReference type="GO" id="GO:0015833">
    <property type="term" value="P:peptide transport"/>
    <property type="evidence" value="ECO:0007669"/>
    <property type="project" value="TreeGrafter"/>
</dbReference>
<dbReference type="InterPro" id="IPR023765">
    <property type="entry name" value="SBP_5_CS"/>
</dbReference>
<evidence type="ECO:0000256" key="2">
    <source>
        <dbReference type="ARBA" id="ARBA00005695"/>
    </source>
</evidence>
<dbReference type="InterPro" id="IPR039424">
    <property type="entry name" value="SBP_5"/>
</dbReference>
<dbReference type="EMBL" id="QUMS01000004">
    <property type="protein sequence ID" value="REG06120.1"/>
    <property type="molecule type" value="Genomic_DNA"/>
</dbReference>
<evidence type="ECO:0000256" key="5">
    <source>
        <dbReference type="SAM" id="SignalP"/>
    </source>
</evidence>
<comment type="caution">
    <text evidence="7">The sequence shown here is derived from an EMBL/GenBank/DDBJ whole genome shotgun (WGS) entry which is preliminary data.</text>
</comment>
<feature type="chain" id="PRO_5030063593" evidence="5">
    <location>
        <begin position="31"/>
        <end position="525"/>
    </location>
</feature>
<dbReference type="RefSeq" id="WP_116225823.1">
    <property type="nucleotide sequence ID" value="NZ_AP018437.1"/>
</dbReference>
<dbReference type="GO" id="GO:0043190">
    <property type="term" value="C:ATP-binding cassette (ABC) transporter complex"/>
    <property type="evidence" value="ECO:0007669"/>
    <property type="project" value="InterPro"/>
</dbReference>
<reference evidence="7 8" key="1">
    <citation type="submission" date="2018-08" db="EMBL/GenBank/DDBJ databases">
        <title>Genomic Encyclopedia of Type Strains, Phase IV (KMG-IV): sequencing the most valuable type-strain genomes for metagenomic binning, comparative biology and taxonomic classification.</title>
        <authorList>
            <person name="Goeker M."/>
        </authorList>
    </citation>
    <scope>NUCLEOTIDE SEQUENCE [LARGE SCALE GENOMIC DNA]</scope>
    <source>
        <strain evidence="7 8">DSM 23923</strain>
    </source>
</reference>
<feature type="signal peptide" evidence="5">
    <location>
        <begin position="1"/>
        <end position="30"/>
    </location>
</feature>